<dbReference type="PROSITE" id="PS51450">
    <property type="entry name" value="LRR"/>
    <property type="match status" value="1"/>
</dbReference>
<feature type="compositionally biased region" description="Basic residues" evidence="5">
    <location>
        <begin position="73"/>
        <end position="88"/>
    </location>
</feature>
<dbReference type="AlphaFoldDB" id="A0A1S3JHQ7"/>
<dbReference type="PANTHER" id="PTHR24366:SF161">
    <property type="entry name" value="TIR DOMAIN-CONTAINING PROTEIN"/>
    <property type="match status" value="1"/>
</dbReference>
<name>A0A1S3JHQ7_LINAN</name>
<keyword evidence="3" id="KW-0677">Repeat</keyword>
<dbReference type="KEGG" id="lak:106173174"/>
<evidence type="ECO:0000256" key="5">
    <source>
        <dbReference type="SAM" id="MobiDB-lite"/>
    </source>
</evidence>
<keyword evidence="9" id="KW-1185">Reference proteome</keyword>
<dbReference type="GeneID" id="106173174"/>
<dbReference type="InterPro" id="IPR001611">
    <property type="entry name" value="Leu-rich_rpt"/>
</dbReference>
<feature type="domain" description="LRRNT" evidence="7">
    <location>
        <begin position="133"/>
        <end position="167"/>
    </location>
</feature>
<dbReference type="SMART" id="SM00364">
    <property type="entry name" value="LRR_BAC"/>
    <property type="match status" value="4"/>
</dbReference>
<feature type="region of interest" description="Disordered" evidence="5">
    <location>
        <begin position="73"/>
        <end position="92"/>
    </location>
</feature>
<dbReference type="SMART" id="SM00013">
    <property type="entry name" value="LRRNT"/>
    <property type="match status" value="1"/>
</dbReference>
<dbReference type="GO" id="GO:0019834">
    <property type="term" value="F:phospholipase A2 inhibitor activity"/>
    <property type="evidence" value="ECO:0007669"/>
    <property type="project" value="UniProtKB-KW"/>
</dbReference>
<dbReference type="Gene3D" id="3.80.10.10">
    <property type="entry name" value="Ribonuclease Inhibitor"/>
    <property type="match status" value="3"/>
</dbReference>
<keyword evidence="4" id="KW-0325">Glycoprotein</keyword>
<dbReference type="OrthoDB" id="10008953at2759"/>
<protein>
    <submittedName>
        <fullName evidence="10">Phospholipase A2 inhibitor-like</fullName>
    </submittedName>
</protein>
<keyword evidence="2 6" id="KW-0732">Signal</keyword>
<evidence type="ECO:0000259" key="7">
    <source>
        <dbReference type="SMART" id="SM00013"/>
    </source>
</evidence>
<dbReference type="STRING" id="7574.A0A1S3JHQ7"/>
<keyword evidence="10" id="KW-0593">Phospholipase A2 inhibitor</keyword>
<evidence type="ECO:0000256" key="1">
    <source>
        <dbReference type="ARBA" id="ARBA00022614"/>
    </source>
</evidence>
<dbReference type="Pfam" id="PF13855">
    <property type="entry name" value="LRR_8"/>
    <property type="match status" value="2"/>
</dbReference>
<dbReference type="FunFam" id="3.80.10.10:FF:000770">
    <property type="entry name" value="Uncharacterized protein"/>
    <property type="match status" value="1"/>
</dbReference>
<evidence type="ECO:0000256" key="3">
    <source>
        <dbReference type="ARBA" id="ARBA00022737"/>
    </source>
</evidence>
<dbReference type="OMA" id="LGECKIP"/>
<feature type="compositionally biased region" description="Basic and acidic residues" evidence="5">
    <location>
        <begin position="26"/>
        <end position="40"/>
    </location>
</feature>
<evidence type="ECO:0000256" key="6">
    <source>
        <dbReference type="SAM" id="SignalP"/>
    </source>
</evidence>
<dbReference type="RefSeq" id="XP_013409666.1">
    <property type="nucleotide sequence ID" value="XM_013554212.2"/>
</dbReference>
<dbReference type="InterPro" id="IPR003591">
    <property type="entry name" value="Leu-rich_rpt_typical-subtyp"/>
</dbReference>
<evidence type="ECO:0000256" key="4">
    <source>
        <dbReference type="ARBA" id="ARBA00023180"/>
    </source>
</evidence>
<evidence type="ECO:0000256" key="2">
    <source>
        <dbReference type="ARBA" id="ARBA00022729"/>
    </source>
</evidence>
<evidence type="ECO:0000259" key="8">
    <source>
        <dbReference type="SMART" id="SM00082"/>
    </source>
</evidence>
<evidence type="ECO:0000313" key="9">
    <source>
        <dbReference type="Proteomes" id="UP000085678"/>
    </source>
</evidence>
<dbReference type="InterPro" id="IPR000372">
    <property type="entry name" value="LRRNT"/>
</dbReference>
<feature type="region of interest" description="Disordered" evidence="5">
    <location>
        <begin position="23"/>
        <end position="43"/>
    </location>
</feature>
<keyword evidence="1" id="KW-0433">Leucine-rich repeat</keyword>
<organism evidence="9 10">
    <name type="scientific">Lingula anatina</name>
    <name type="common">Brachiopod</name>
    <name type="synonym">Lingula unguis</name>
    <dbReference type="NCBI Taxonomy" id="7574"/>
    <lineage>
        <taxon>Eukaryota</taxon>
        <taxon>Metazoa</taxon>
        <taxon>Spiralia</taxon>
        <taxon>Lophotrochozoa</taxon>
        <taxon>Brachiopoda</taxon>
        <taxon>Linguliformea</taxon>
        <taxon>Lingulata</taxon>
        <taxon>Lingulida</taxon>
        <taxon>Linguloidea</taxon>
        <taxon>Lingulidae</taxon>
        <taxon>Lingula</taxon>
    </lineage>
</organism>
<dbReference type="InterPro" id="IPR032675">
    <property type="entry name" value="LRR_dom_sf"/>
</dbReference>
<dbReference type="SMART" id="SM00082">
    <property type="entry name" value="LRRCT"/>
    <property type="match status" value="1"/>
</dbReference>
<dbReference type="Proteomes" id="UP000085678">
    <property type="component" value="Unplaced"/>
</dbReference>
<dbReference type="InterPro" id="IPR000483">
    <property type="entry name" value="Cys-rich_flank_reg_C"/>
</dbReference>
<dbReference type="SUPFAM" id="SSF52058">
    <property type="entry name" value="L domain-like"/>
    <property type="match status" value="1"/>
</dbReference>
<evidence type="ECO:0000313" key="10">
    <source>
        <dbReference type="RefSeq" id="XP_013409666.1"/>
    </source>
</evidence>
<dbReference type="InParanoid" id="A0A1S3JHQ7"/>
<reference evidence="10" key="1">
    <citation type="submission" date="2025-08" db="UniProtKB">
        <authorList>
            <consortium name="RefSeq"/>
        </authorList>
    </citation>
    <scope>IDENTIFICATION</scope>
    <source>
        <tissue evidence="10">Gonads</tissue>
    </source>
</reference>
<gene>
    <name evidence="10" type="primary">LOC106173174</name>
</gene>
<dbReference type="SMART" id="SM00369">
    <property type="entry name" value="LRR_TYP"/>
    <property type="match status" value="10"/>
</dbReference>
<accession>A0A1S3JHQ7</accession>
<feature type="signal peptide" evidence="6">
    <location>
        <begin position="1"/>
        <end position="19"/>
    </location>
</feature>
<dbReference type="PANTHER" id="PTHR24366">
    <property type="entry name" value="IG(IMMUNOGLOBULIN) AND LRR(LEUCINE RICH REPEAT) DOMAINS"/>
    <property type="match status" value="1"/>
</dbReference>
<proteinExistence type="predicted"/>
<feature type="chain" id="PRO_5010339037" evidence="6">
    <location>
        <begin position="20"/>
        <end position="517"/>
    </location>
</feature>
<sequence>MATAAVSTLLLMMILPALAVNPLPDTRGDWRQDRNPKPEPKFYPQFIHTVGNSASTVPKYKYGVLFSEKPQHHQKNLKPTFSHHHRTPTGKDGELIGKAAESVLKFSEATPDQTGGTHIRQRPGYAVPVHGVQCPQVCRCDFHTGMTNCSREGLEQIPSGIPPNTTQLELANNNLVDLPDMAFSDLFQLQEIGLSGNYLNLSSFHVSTFKTKNPTLTTLDLMGSNLPEVPPYLPHSLTYLYLIQCGVRTLRNESFLGTPLLEHLDLSNNQITELPGGVFKPLSRLQVLYISFNQILCVPEGLFWGNQMLSILSLRFNQLKEIPKGAEMYPLRIEHLDFVGNPITTVPARVFENLTQLQTLEIWQCSSLTTIEDYAFSGLGNLQILDLNECNISNGITNKTFQGLTTLWELYVYGNKIRSMEAGGLLPMKALSSLWLQDNKFSTLEEGSISKVTNPKLSEVFLEFNPWICDCHLRWLREQMDRGNFTIMDPHLIVCSGPEHIKGKAWDQLKPSDFVCT</sequence>
<feature type="domain" description="LRRCT" evidence="8">
    <location>
        <begin position="465"/>
        <end position="517"/>
    </location>
</feature>